<feature type="compositionally biased region" description="Polar residues" evidence="1">
    <location>
        <begin position="809"/>
        <end position="824"/>
    </location>
</feature>
<feature type="region of interest" description="Disordered" evidence="1">
    <location>
        <begin position="677"/>
        <end position="780"/>
    </location>
</feature>
<evidence type="ECO:0000313" key="3">
    <source>
        <dbReference type="Proteomes" id="UP000481861"/>
    </source>
</evidence>
<feature type="compositionally biased region" description="Basic and acidic residues" evidence="1">
    <location>
        <begin position="869"/>
        <end position="927"/>
    </location>
</feature>
<feature type="compositionally biased region" description="Polar residues" evidence="1">
    <location>
        <begin position="497"/>
        <end position="535"/>
    </location>
</feature>
<feature type="compositionally biased region" description="Polar residues" evidence="1">
    <location>
        <begin position="376"/>
        <end position="419"/>
    </location>
</feature>
<name>A0A7C8MB97_9PLEO</name>
<accession>A0A7C8MB97</accession>
<sequence length="1175" mass="125227">MHKIKEALTDATNEAKQPHPVDKGSSVSATDSDYHPIYDQFSSSSRPTTSGEPAGTIDQPPSFPNSASLKQTPPSTSGAFVASGKTSMSSAPNMHPDSAHPRPSHFNEEMSTSSIKSGVIGFPQGSHDTHAALGNNSAPERSLDGDQILGGGTDRATTHQPGEGSYSERNPALSAGAGAGAVGAGAFGAEELNRRREGEGHRDHTTPETTRAFDRSTEPSSISQITQRDYQQPNERHRDYAGVSQPLADRSTHQQPTERHRDNVSQPTYTESTQPLTDTSAQQGYQQPSDRLGEDSHLGRNAALGAGTVGAGGLAAHELHRRREGDSANLSTQQQFYERSLNDPNLGTSTNRSLNDPNLGTDTDRSFPLAGGVSTRVPTANTPNSAVTSSTLPPSGNSHESGYNSQSHTVPGSVPSSETAGEHHGGLLYKYGPYTDGVHAAPGEPHLHIPGAFPGHTPMDELSQPSYPSTATSGTTATPDQHKLHHTGTLDHPRTTLPDQTRSSSSEYGTEPQSVQTNTSPYSSTQLDPRVSTNTHHGRDAALVGGALGGAGLAAHGTGNDRQVSKENTQPSTSGPASSTVGPHQSNVANVIDPRVKPNLESQHQDAPVHKSSLLNRLDPRVDPKALGENQHHHGSEAAAVGGAGAAGYGAHQTTQISGQPHSTQPVALMNEQRYDPTAPRAHDPTKTSTHPSYDPNESSKHHYGRDAAIGGGLGAAGAGLAHQATGRDASVQPPLAATQDQRHQPLTQIVHDPRQPSQHQQYNAGQVISDPSRPEHHYGRDAAIVGGLGATGAGVYAASRPDKDDSRQLGTGQAYQQPDINSPQHHDSIQDPHNQNQKRDTALGAGAVTAGGAGAAFGYSQHEAEKDRLAQLKVQEKEAEAQRKAQEKELEHQHKEQQKELEHDRKEQEKAAKHHQKEVEKEQAHEQKHHAKVVAAGEKAHEKEAEKDAIKHQKEAEKEAHRRQKEAEKQEEKEEKKEKKHGLFGFLHRDKKDKHPEDKTVDDSPRLSRDNPRHSRELAATSAGAAGVGTTAAAYEGIPSLDPSLDPDSKHNKLHKDPPPGHPAREALEQLHHQEGGNTQHMGTDGRIGDSNQISGEYPIRGAEYGAHPAGSQKHTVIEPTTGLPMNVEKYGDGRGGTDGSKNIGGYHQGSQGQSAGQGSVTDWEGIKKANTPY</sequence>
<feature type="region of interest" description="Disordered" evidence="1">
    <location>
        <begin position="796"/>
        <end position="848"/>
    </location>
</feature>
<feature type="compositionally biased region" description="Basic and acidic residues" evidence="1">
    <location>
        <begin position="988"/>
        <end position="1018"/>
    </location>
</feature>
<feature type="compositionally biased region" description="Low complexity" evidence="1">
    <location>
        <begin position="1020"/>
        <end position="1035"/>
    </location>
</feature>
<feature type="compositionally biased region" description="Polar residues" evidence="1">
    <location>
        <begin position="341"/>
        <end position="361"/>
    </location>
</feature>
<dbReference type="AlphaFoldDB" id="A0A7C8MB97"/>
<feature type="compositionally biased region" description="Basic and acidic residues" evidence="1">
    <location>
        <begin position="97"/>
        <end position="108"/>
    </location>
</feature>
<feature type="compositionally biased region" description="Polar residues" evidence="1">
    <location>
        <begin position="560"/>
        <end position="586"/>
    </location>
</feature>
<feature type="region of interest" description="Disordered" evidence="1">
    <location>
        <begin position="869"/>
        <end position="1175"/>
    </location>
</feature>
<evidence type="ECO:0000313" key="2">
    <source>
        <dbReference type="EMBL" id="KAF2874158.1"/>
    </source>
</evidence>
<feature type="region of interest" description="Disordered" evidence="1">
    <location>
        <begin position="601"/>
        <end position="636"/>
    </location>
</feature>
<feature type="compositionally biased region" description="Polar residues" evidence="1">
    <location>
        <begin position="64"/>
        <end position="92"/>
    </location>
</feature>
<comment type="caution">
    <text evidence="2">The sequence shown here is derived from an EMBL/GenBank/DDBJ whole genome shotgun (WGS) entry which is preliminary data.</text>
</comment>
<feature type="region of interest" description="Disordered" evidence="1">
    <location>
        <begin position="341"/>
        <end position="424"/>
    </location>
</feature>
<organism evidence="2 3">
    <name type="scientific">Massariosphaeria phaeospora</name>
    <dbReference type="NCBI Taxonomy" id="100035"/>
    <lineage>
        <taxon>Eukaryota</taxon>
        <taxon>Fungi</taxon>
        <taxon>Dikarya</taxon>
        <taxon>Ascomycota</taxon>
        <taxon>Pezizomycotina</taxon>
        <taxon>Dothideomycetes</taxon>
        <taxon>Pleosporomycetidae</taxon>
        <taxon>Pleosporales</taxon>
        <taxon>Pleosporales incertae sedis</taxon>
        <taxon>Massariosphaeria</taxon>
    </lineage>
</organism>
<feature type="compositionally biased region" description="Gly residues" evidence="1">
    <location>
        <begin position="177"/>
        <end position="186"/>
    </location>
</feature>
<feature type="compositionally biased region" description="Basic and acidic residues" evidence="1">
    <location>
        <begin position="191"/>
        <end position="217"/>
    </location>
</feature>
<gene>
    <name evidence="2" type="ORF">BDV95DRAFT_323577</name>
</gene>
<feature type="compositionally biased region" description="Basic and acidic residues" evidence="1">
    <location>
        <begin position="1048"/>
        <end position="1076"/>
    </location>
</feature>
<protein>
    <submittedName>
        <fullName evidence="2">Uncharacterized protein</fullName>
    </submittedName>
</protein>
<feature type="region of interest" description="Disordered" evidence="1">
    <location>
        <begin position="441"/>
        <end position="586"/>
    </location>
</feature>
<feature type="compositionally biased region" description="Polar residues" evidence="1">
    <location>
        <begin position="756"/>
        <end position="767"/>
    </location>
</feature>
<feature type="compositionally biased region" description="Basic and acidic residues" evidence="1">
    <location>
        <begin position="939"/>
        <end position="978"/>
    </location>
</feature>
<feature type="compositionally biased region" description="Polar residues" evidence="1">
    <location>
        <begin position="218"/>
        <end position="233"/>
    </location>
</feature>
<feature type="compositionally biased region" description="Low complexity" evidence="1">
    <location>
        <begin position="465"/>
        <end position="479"/>
    </location>
</feature>
<dbReference type="OrthoDB" id="2590867at2759"/>
<feature type="compositionally biased region" description="Basic and acidic residues" evidence="1">
    <location>
        <begin position="250"/>
        <end position="263"/>
    </location>
</feature>
<feature type="compositionally biased region" description="Basic and acidic residues" evidence="1">
    <location>
        <begin position="618"/>
        <end position="636"/>
    </location>
</feature>
<feature type="region of interest" description="Disordered" evidence="1">
    <location>
        <begin position="1"/>
        <end position="308"/>
    </location>
</feature>
<dbReference type="EMBL" id="JAADJZ010000006">
    <property type="protein sequence ID" value="KAF2874158.1"/>
    <property type="molecule type" value="Genomic_DNA"/>
</dbReference>
<feature type="compositionally biased region" description="Polar residues" evidence="1">
    <location>
        <begin position="264"/>
        <end position="289"/>
    </location>
</feature>
<evidence type="ECO:0000256" key="1">
    <source>
        <dbReference type="SAM" id="MobiDB-lite"/>
    </source>
</evidence>
<feature type="compositionally biased region" description="Polar residues" evidence="1">
    <location>
        <begin position="40"/>
        <end position="51"/>
    </location>
</feature>
<reference evidence="2 3" key="1">
    <citation type="submission" date="2020-01" db="EMBL/GenBank/DDBJ databases">
        <authorList>
            <consortium name="DOE Joint Genome Institute"/>
            <person name="Haridas S."/>
            <person name="Albert R."/>
            <person name="Binder M."/>
            <person name="Bloem J."/>
            <person name="Labutti K."/>
            <person name="Salamov A."/>
            <person name="Andreopoulos B."/>
            <person name="Baker S.E."/>
            <person name="Barry K."/>
            <person name="Bills G."/>
            <person name="Bluhm B.H."/>
            <person name="Cannon C."/>
            <person name="Castanera R."/>
            <person name="Culley D.E."/>
            <person name="Daum C."/>
            <person name="Ezra D."/>
            <person name="Gonzalez J.B."/>
            <person name="Henrissat B."/>
            <person name="Kuo A."/>
            <person name="Liang C."/>
            <person name="Lipzen A."/>
            <person name="Lutzoni F."/>
            <person name="Magnuson J."/>
            <person name="Mondo S."/>
            <person name="Nolan M."/>
            <person name="Ohm R."/>
            <person name="Pangilinan J."/>
            <person name="Park H.-J.H."/>
            <person name="Ramirez L."/>
            <person name="Alfaro M."/>
            <person name="Sun H."/>
            <person name="Tritt A."/>
            <person name="Yoshinaga Y."/>
            <person name="Zwiers L.-H.L."/>
            <person name="Turgeon B.G."/>
            <person name="Goodwin S.B."/>
            <person name="Spatafora J.W."/>
            <person name="Crous P.W."/>
            <person name="Grigoriev I.V."/>
        </authorList>
    </citation>
    <scope>NUCLEOTIDE SEQUENCE [LARGE SCALE GENOMIC DNA]</scope>
    <source>
        <strain evidence="2 3">CBS 611.86</strain>
    </source>
</reference>
<proteinExistence type="predicted"/>
<feature type="compositionally biased region" description="Low complexity" evidence="1">
    <location>
        <begin position="1146"/>
        <end position="1161"/>
    </location>
</feature>
<keyword evidence="3" id="KW-1185">Reference proteome</keyword>
<dbReference type="Proteomes" id="UP000481861">
    <property type="component" value="Unassembled WGS sequence"/>
</dbReference>